<evidence type="ECO:0000313" key="3">
    <source>
        <dbReference type="EMBL" id="EFO80825.1"/>
    </source>
</evidence>
<dbReference type="PANTHER" id="PTHR10472">
    <property type="entry name" value="D-TYROSYL-TRNA TYR DEACYLASE"/>
    <property type="match status" value="1"/>
</dbReference>
<proteinExistence type="inferred from homology"/>
<comment type="domain">
    <text evidence="2">A Gly-cisPro motif from one monomer fits into the active site of the other monomer to allow specific chiral rejection of L-amino acids.</text>
</comment>
<dbReference type="FunFam" id="3.50.80.10:FF:000001">
    <property type="entry name" value="D-aminoacyl-tRNA deacylase"/>
    <property type="match status" value="1"/>
</dbReference>
<dbReference type="OrthoDB" id="9801395at2"/>
<comment type="caution">
    <text evidence="3">The sequence shown here is derived from an EMBL/GenBank/DDBJ whole genome shotgun (WGS) entry which is preliminary data.</text>
</comment>
<sequence>MRAVLQRVSQASVTVEGQVVGAINAGLLVLLGVGQGDSHVEAHLLAEKTAHLRIFADAEGRFNRSLLDVGGAALVVSQFTLYADTRKGRRPSFIDAALPDVAAPLVQSYADRLRSFGIEVAHGVFGASMQVALINDGPVTITLDSATFRQPRN</sequence>
<dbReference type="GO" id="GO:0005737">
    <property type="term" value="C:cytoplasm"/>
    <property type="evidence" value="ECO:0007669"/>
    <property type="project" value="UniProtKB-SubCell"/>
</dbReference>
<gene>
    <name evidence="2" type="primary">dtd</name>
    <name evidence="3" type="ORF">OSCT_1349</name>
</gene>
<dbReference type="InterPro" id="IPR003732">
    <property type="entry name" value="Daa-tRNA_deacyls_DTD"/>
</dbReference>
<dbReference type="InterPro" id="IPR023509">
    <property type="entry name" value="DTD-like_sf"/>
</dbReference>
<feature type="short sequence motif" description="Gly-cisPro motif, important for rejection of L-amino acids" evidence="2">
    <location>
        <begin position="137"/>
        <end position="138"/>
    </location>
</feature>
<evidence type="ECO:0000256" key="2">
    <source>
        <dbReference type="HAMAP-Rule" id="MF_00518"/>
    </source>
</evidence>
<dbReference type="HAMAP" id="MF_00518">
    <property type="entry name" value="Deacylase_Dtd"/>
    <property type="match status" value="1"/>
</dbReference>
<evidence type="ECO:0000256" key="1">
    <source>
        <dbReference type="ARBA" id="ARBA00009673"/>
    </source>
</evidence>
<dbReference type="GO" id="GO:0000049">
    <property type="term" value="F:tRNA binding"/>
    <property type="evidence" value="ECO:0007669"/>
    <property type="project" value="UniProtKB-UniRule"/>
</dbReference>
<dbReference type="SUPFAM" id="SSF69500">
    <property type="entry name" value="DTD-like"/>
    <property type="match status" value="1"/>
</dbReference>
<dbReference type="Proteomes" id="UP000054010">
    <property type="component" value="Unassembled WGS sequence"/>
</dbReference>
<dbReference type="Gene3D" id="3.50.80.10">
    <property type="entry name" value="D-tyrosyl-tRNA(Tyr) deacylase"/>
    <property type="match status" value="1"/>
</dbReference>
<dbReference type="PANTHER" id="PTHR10472:SF5">
    <property type="entry name" value="D-AMINOACYL-TRNA DEACYLASE 1"/>
    <property type="match status" value="1"/>
</dbReference>
<keyword evidence="2" id="KW-0694">RNA-binding</keyword>
<dbReference type="GO" id="GO:0051500">
    <property type="term" value="F:D-tyrosyl-tRNA(Tyr) deacylase activity"/>
    <property type="evidence" value="ECO:0007669"/>
    <property type="project" value="TreeGrafter"/>
</dbReference>
<dbReference type="EC" id="3.1.1.-" evidence="2"/>
<dbReference type="GO" id="GO:0019478">
    <property type="term" value="P:D-amino acid catabolic process"/>
    <property type="evidence" value="ECO:0007669"/>
    <property type="project" value="UniProtKB-UniRule"/>
</dbReference>
<reference evidence="3 4" key="1">
    <citation type="journal article" date="2011" name="J. Bacteriol.">
        <title>Draft genome sequence of the anoxygenic filamentous phototrophic bacterium Oscillochloris trichoides subsp. DG-6.</title>
        <authorList>
            <person name="Kuznetsov B.B."/>
            <person name="Ivanovsky R.N."/>
            <person name="Keppen O.I."/>
            <person name="Sukhacheva M.V."/>
            <person name="Bumazhkin B.K."/>
            <person name="Patutina E.O."/>
            <person name="Beletsky A.V."/>
            <person name="Mardanov A.V."/>
            <person name="Baslerov R.V."/>
            <person name="Panteleeva A.N."/>
            <person name="Kolganova T.V."/>
            <person name="Ravin N.V."/>
            <person name="Skryabin K.G."/>
        </authorList>
    </citation>
    <scope>NUCLEOTIDE SEQUENCE [LARGE SCALE GENOMIC DNA]</scope>
    <source>
        <strain evidence="3 4">DG-6</strain>
    </source>
</reference>
<dbReference type="Pfam" id="PF02580">
    <property type="entry name" value="Tyr_Deacylase"/>
    <property type="match status" value="1"/>
</dbReference>
<keyword evidence="2" id="KW-0378">Hydrolase</keyword>
<keyword evidence="2" id="KW-0820">tRNA-binding</keyword>
<dbReference type="GO" id="GO:0106026">
    <property type="term" value="F:Gly-tRNA(Ala) deacylase activity"/>
    <property type="evidence" value="ECO:0007669"/>
    <property type="project" value="UniProtKB-UniRule"/>
</dbReference>
<comment type="function">
    <text evidence="2">An aminoacyl-tRNA editing enzyme that deacylates mischarged D-aminoacyl-tRNAs. Also deacylates mischarged glycyl-tRNA(Ala), protecting cells against glycine mischarging by AlaRS. Acts via tRNA-based rather than protein-based catalysis; rejects L-amino acids rather than detecting D-amino acids in the active site. By recycling D-aminoacyl-tRNA to D-amino acids and free tRNA molecules, this enzyme counteracts the toxicity associated with the formation of D-aminoacyl-tRNA entities in vivo and helps enforce protein L-homochirality.</text>
</comment>
<comment type="subunit">
    <text evidence="2">Homodimer.</text>
</comment>
<comment type="subcellular location">
    <subcellularLocation>
        <location evidence="2">Cytoplasm</location>
    </subcellularLocation>
</comment>
<dbReference type="eggNOG" id="COG1490">
    <property type="taxonomic scope" value="Bacteria"/>
</dbReference>
<dbReference type="AlphaFoldDB" id="E1IDE8"/>
<dbReference type="GO" id="GO:0043908">
    <property type="term" value="F:Ser(Gly)-tRNA(Ala) hydrolase activity"/>
    <property type="evidence" value="ECO:0007669"/>
    <property type="project" value="UniProtKB-UniRule"/>
</dbReference>
<accession>E1IDE8</accession>
<dbReference type="STRING" id="765420.OSCT_1349"/>
<comment type="catalytic activity">
    <reaction evidence="2">
        <text>a D-aminoacyl-tRNA + H2O = a tRNA + a D-alpha-amino acid + H(+)</text>
        <dbReference type="Rhea" id="RHEA:13953"/>
        <dbReference type="Rhea" id="RHEA-COMP:10123"/>
        <dbReference type="Rhea" id="RHEA-COMP:10124"/>
        <dbReference type="ChEBI" id="CHEBI:15377"/>
        <dbReference type="ChEBI" id="CHEBI:15378"/>
        <dbReference type="ChEBI" id="CHEBI:59871"/>
        <dbReference type="ChEBI" id="CHEBI:78442"/>
        <dbReference type="ChEBI" id="CHEBI:79333"/>
        <dbReference type="EC" id="3.1.1.96"/>
    </reaction>
</comment>
<comment type="catalytic activity">
    <reaction evidence="2">
        <text>glycyl-tRNA(Ala) + H2O = tRNA(Ala) + glycine + H(+)</text>
        <dbReference type="Rhea" id="RHEA:53744"/>
        <dbReference type="Rhea" id="RHEA-COMP:9657"/>
        <dbReference type="Rhea" id="RHEA-COMP:13640"/>
        <dbReference type="ChEBI" id="CHEBI:15377"/>
        <dbReference type="ChEBI" id="CHEBI:15378"/>
        <dbReference type="ChEBI" id="CHEBI:57305"/>
        <dbReference type="ChEBI" id="CHEBI:78442"/>
        <dbReference type="ChEBI" id="CHEBI:78522"/>
    </reaction>
</comment>
<dbReference type="EC" id="3.1.1.96" evidence="2"/>
<dbReference type="CDD" id="cd00563">
    <property type="entry name" value="Dtyr_deacylase"/>
    <property type="match status" value="1"/>
</dbReference>
<dbReference type="EMBL" id="ADVR01000040">
    <property type="protein sequence ID" value="EFO80825.1"/>
    <property type="molecule type" value="Genomic_DNA"/>
</dbReference>
<keyword evidence="4" id="KW-1185">Reference proteome</keyword>
<comment type="similarity">
    <text evidence="1 2">Belongs to the DTD family.</text>
</comment>
<evidence type="ECO:0000313" key="4">
    <source>
        <dbReference type="Proteomes" id="UP000054010"/>
    </source>
</evidence>
<name>E1IDE8_9CHLR</name>
<protein>
    <recommendedName>
        <fullName evidence="2">D-aminoacyl-tRNA deacylase</fullName>
        <shortName evidence="2">DTD</shortName>
        <ecNumber evidence="2">3.1.1.96</ecNumber>
    </recommendedName>
    <alternativeName>
        <fullName evidence="2">Gly-tRNA(Ala) deacylase</fullName>
        <ecNumber evidence="2">3.1.1.-</ecNumber>
    </alternativeName>
</protein>
<dbReference type="NCBIfam" id="TIGR00256">
    <property type="entry name" value="D-aminoacyl-tRNA deacylase"/>
    <property type="match status" value="1"/>
</dbReference>
<keyword evidence="2" id="KW-0963">Cytoplasm</keyword>
<dbReference type="HOGENOM" id="CLU_076901_1_0_0"/>
<organism evidence="3 4">
    <name type="scientific">Oscillochloris trichoides DG-6</name>
    <dbReference type="NCBI Taxonomy" id="765420"/>
    <lineage>
        <taxon>Bacteria</taxon>
        <taxon>Bacillati</taxon>
        <taxon>Chloroflexota</taxon>
        <taxon>Chloroflexia</taxon>
        <taxon>Chloroflexales</taxon>
        <taxon>Chloroflexineae</taxon>
        <taxon>Oscillochloridaceae</taxon>
        <taxon>Oscillochloris</taxon>
    </lineage>
</organism>